<reference evidence="2 3" key="1">
    <citation type="journal article" date="2011" name="Stand. Genomic Sci.">
        <title>High quality draft genome sequence of Segniliparus rugosus CDC 945(T)= (ATCC BAA-974(T)).</title>
        <authorList>
            <person name="Earl A.M."/>
            <person name="Desjardins C.A."/>
            <person name="Fitzgerald M.G."/>
            <person name="Arachchi H.M."/>
            <person name="Zeng Q."/>
            <person name="Mehta T."/>
            <person name="Griggs A."/>
            <person name="Birren B.W."/>
            <person name="Toney N.C."/>
            <person name="Carr J."/>
            <person name="Posey J."/>
            <person name="Butler W.R."/>
        </authorList>
    </citation>
    <scope>NUCLEOTIDE SEQUENCE [LARGE SCALE GENOMIC DNA]</scope>
    <source>
        <strain evidence="3">ATCC BAA-974 / DSM 45345 / CCUG 50838 / CIP 108380 / JCM 13579 / CDC 945</strain>
    </source>
</reference>
<gene>
    <name evidence="2" type="ORF">HMPREF9336_02933</name>
</gene>
<evidence type="ECO:0000256" key="1">
    <source>
        <dbReference type="SAM" id="Phobius"/>
    </source>
</evidence>
<feature type="transmembrane region" description="Helical" evidence="1">
    <location>
        <begin position="14"/>
        <end position="35"/>
    </location>
</feature>
<sequence>MVVEDSSVPWTQRWQVWVCVLALAAAATVGGLALASRNAPAPPAPALHLGNLAKLPDGQFMDFLPTRADFPKSLTGFVTLTAEQLREQPEQALKTDPPQCDPTSPLRGSAILGEVRTDIVAASSSAYTFAVARESSGQNLVAALREQLDGCSEATLPPAVGGRETRQRKLLVQRLPDPDVGADRSISYAIKIVDASGDGDDDAVLYPPQTHILALAVVRGVALYSLARDTSLVFGADGREQLLSKLVRRIRMY</sequence>
<evidence type="ECO:0000313" key="2">
    <source>
        <dbReference type="EMBL" id="EFV12241.1"/>
    </source>
</evidence>
<dbReference type="STRING" id="679197.HMPREF9336_02933"/>
<organism evidence="2 3">
    <name type="scientific">Segniliparus rugosus (strain ATCC BAA-974 / DSM 45345 / CCUG 50838 / CIP 108380 / JCM 13579 / CDC 945)</name>
    <dbReference type="NCBI Taxonomy" id="679197"/>
    <lineage>
        <taxon>Bacteria</taxon>
        <taxon>Bacillati</taxon>
        <taxon>Actinomycetota</taxon>
        <taxon>Actinomycetes</taxon>
        <taxon>Mycobacteriales</taxon>
        <taxon>Segniliparaceae</taxon>
        <taxon>Segniliparus</taxon>
    </lineage>
</organism>
<accession>E5XTW1</accession>
<dbReference type="HOGENOM" id="CLU_1097912_0_0_11"/>
<protein>
    <recommendedName>
        <fullName evidence="4">PknH-like extracellular domain-containing protein</fullName>
    </recommendedName>
</protein>
<keyword evidence="1" id="KW-0472">Membrane</keyword>
<keyword evidence="1" id="KW-1133">Transmembrane helix</keyword>
<dbReference type="EMBL" id="ACZI02000001">
    <property type="protein sequence ID" value="EFV12241.1"/>
    <property type="molecule type" value="Genomic_DNA"/>
</dbReference>
<name>E5XTW1_SEGRC</name>
<keyword evidence="1" id="KW-0812">Transmembrane</keyword>
<comment type="caution">
    <text evidence="2">The sequence shown here is derived from an EMBL/GenBank/DDBJ whole genome shotgun (WGS) entry which is preliminary data.</text>
</comment>
<keyword evidence="3" id="KW-1185">Reference proteome</keyword>
<proteinExistence type="predicted"/>
<evidence type="ECO:0000313" key="3">
    <source>
        <dbReference type="Proteomes" id="UP000004816"/>
    </source>
</evidence>
<evidence type="ECO:0008006" key="4">
    <source>
        <dbReference type="Google" id="ProtNLM"/>
    </source>
</evidence>
<dbReference type="Proteomes" id="UP000004816">
    <property type="component" value="Unassembled WGS sequence"/>
</dbReference>
<dbReference type="AlphaFoldDB" id="E5XTW1"/>